<dbReference type="AlphaFoldDB" id="A0A0F6VYM6"/>
<organism evidence="1 2">
    <name type="scientific">Sandaracinus amylolyticus</name>
    <dbReference type="NCBI Taxonomy" id="927083"/>
    <lineage>
        <taxon>Bacteria</taxon>
        <taxon>Pseudomonadati</taxon>
        <taxon>Myxococcota</taxon>
        <taxon>Polyangia</taxon>
        <taxon>Polyangiales</taxon>
        <taxon>Sandaracinaceae</taxon>
        <taxon>Sandaracinus</taxon>
    </lineage>
</organism>
<evidence type="ECO:0008006" key="3">
    <source>
        <dbReference type="Google" id="ProtNLM"/>
    </source>
</evidence>
<keyword evidence="2" id="KW-1185">Reference proteome</keyword>
<protein>
    <recommendedName>
        <fullName evidence="3">CENP-V/GFA domain-containing protein</fullName>
    </recommendedName>
</protein>
<dbReference type="RefSeq" id="WP_157068547.1">
    <property type="nucleotide sequence ID" value="NZ_CP011125.1"/>
</dbReference>
<sequence>MSSGPLRDHGRARPVVFCHCGDCPKAQGGASRAPWFAITDQLPQHAEDEPAR</sequence>
<name>A0A0F6VYM6_9BACT</name>
<dbReference type="EMBL" id="CP011125">
    <property type="protein sequence ID" value="AKF02936.1"/>
    <property type="molecule type" value="Genomic_DNA"/>
</dbReference>
<dbReference type="KEGG" id="samy:DB32_000084"/>
<gene>
    <name evidence="1" type="ORF">DB32_000084</name>
</gene>
<dbReference type="STRING" id="927083.DB32_000084"/>
<reference evidence="1 2" key="1">
    <citation type="submission" date="2015-03" db="EMBL/GenBank/DDBJ databases">
        <title>Genome assembly of Sandaracinus amylolyticus DSM 53668.</title>
        <authorList>
            <person name="Sharma G."/>
            <person name="Subramanian S."/>
        </authorList>
    </citation>
    <scope>NUCLEOTIDE SEQUENCE [LARGE SCALE GENOMIC DNA]</scope>
    <source>
        <strain evidence="1 2">DSM 53668</strain>
    </source>
</reference>
<evidence type="ECO:0000313" key="1">
    <source>
        <dbReference type="EMBL" id="AKF02936.1"/>
    </source>
</evidence>
<dbReference type="Proteomes" id="UP000034883">
    <property type="component" value="Chromosome"/>
</dbReference>
<proteinExistence type="predicted"/>
<accession>A0A0F6VYM6</accession>
<evidence type="ECO:0000313" key="2">
    <source>
        <dbReference type="Proteomes" id="UP000034883"/>
    </source>
</evidence>